<reference evidence="1" key="1">
    <citation type="submission" date="2020-03" db="EMBL/GenBank/DDBJ databases">
        <title>The deep terrestrial virosphere.</title>
        <authorList>
            <person name="Holmfeldt K."/>
            <person name="Nilsson E."/>
            <person name="Simone D."/>
            <person name="Lopez-Fernandez M."/>
            <person name="Wu X."/>
            <person name="de Brujin I."/>
            <person name="Lundin D."/>
            <person name="Andersson A."/>
            <person name="Bertilsson S."/>
            <person name="Dopson M."/>
        </authorList>
    </citation>
    <scope>NUCLEOTIDE SEQUENCE</scope>
    <source>
        <strain evidence="1">TM448B01528</strain>
    </source>
</reference>
<gene>
    <name evidence="1" type="ORF">TM448B01528_0010</name>
</gene>
<organism evidence="1">
    <name type="scientific">viral metagenome</name>
    <dbReference type="NCBI Taxonomy" id="1070528"/>
    <lineage>
        <taxon>unclassified sequences</taxon>
        <taxon>metagenomes</taxon>
        <taxon>organismal metagenomes</taxon>
    </lineage>
</organism>
<dbReference type="AlphaFoldDB" id="A0A6M3XPJ5"/>
<sequence>MTGFNLFAKLEVVNKDGMAFIKNMIKYYKPTWDIKDIQIGEELTFKWGIAWRVIGKTKSGYLKLEKC</sequence>
<protein>
    <submittedName>
        <fullName evidence="1">Uncharacterized protein</fullName>
    </submittedName>
</protein>
<proteinExistence type="predicted"/>
<evidence type="ECO:0000313" key="1">
    <source>
        <dbReference type="EMBL" id="QJH99247.1"/>
    </source>
</evidence>
<accession>A0A6M3XPJ5</accession>
<dbReference type="EMBL" id="MT144777">
    <property type="protein sequence ID" value="QJH99247.1"/>
    <property type="molecule type" value="Genomic_DNA"/>
</dbReference>
<name>A0A6M3XPJ5_9ZZZZ</name>